<dbReference type="SUPFAM" id="SSF57362">
    <property type="entry name" value="BPTI-like"/>
    <property type="match status" value="2"/>
</dbReference>
<evidence type="ECO:0000256" key="3">
    <source>
        <dbReference type="ARBA" id="ARBA00022729"/>
    </source>
</evidence>
<dbReference type="AlphaFoldDB" id="A0AA89BZB9"/>
<name>A0AA89BZB9_PINIB</name>
<dbReference type="GO" id="GO:0050431">
    <property type="term" value="F:transforming growth factor beta binding"/>
    <property type="evidence" value="ECO:0007669"/>
    <property type="project" value="TreeGrafter"/>
</dbReference>
<reference evidence="6" key="1">
    <citation type="submission" date="2019-08" db="EMBL/GenBank/DDBJ databases">
        <title>The improved chromosome-level genome for the pearl oyster Pinctada fucata martensii using PacBio sequencing and Hi-C.</title>
        <authorList>
            <person name="Zheng Z."/>
        </authorList>
    </citation>
    <scope>NUCLEOTIDE SEQUENCE</scope>
    <source>
        <strain evidence="6">ZZ-2019</strain>
        <tissue evidence="6">Adductor muscle</tissue>
    </source>
</reference>
<dbReference type="InterPro" id="IPR002223">
    <property type="entry name" value="Kunitz_BPTI"/>
</dbReference>
<dbReference type="EMBL" id="VSWD01000008">
    <property type="protein sequence ID" value="KAK3096134.1"/>
    <property type="molecule type" value="Genomic_DNA"/>
</dbReference>
<feature type="domain" description="BPTI/Kunitz inhibitor" evidence="5">
    <location>
        <begin position="59"/>
        <end position="109"/>
    </location>
</feature>
<accession>A0AA89BZB9</accession>
<dbReference type="SMART" id="SM00131">
    <property type="entry name" value="KU"/>
    <property type="match status" value="2"/>
</dbReference>
<sequence>CELPAERGPCNKLELRYRFSEESEYCQTFLYGGCEGNRNNFKTIEECVKTCVDERLPVCDQPRDTGTCAAHRVKYFYNKATKSCEEFTYTGCEGNDNRFDSMEQCEATCTFSKAFTCIEFFIDHDIETSSAITLLEYLLLPSIILDR</sequence>
<comment type="subcellular location">
    <subcellularLocation>
        <location evidence="1">Secreted</location>
    </subcellularLocation>
</comment>
<dbReference type="FunFam" id="4.10.410.10:FF:000020">
    <property type="entry name" value="Collagen, type VI, alpha 3"/>
    <property type="match status" value="2"/>
</dbReference>
<evidence type="ECO:0000259" key="5">
    <source>
        <dbReference type="PROSITE" id="PS50279"/>
    </source>
</evidence>
<dbReference type="InterPro" id="IPR020901">
    <property type="entry name" value="Prtase_inh_Kunz-CS"/>
</dbReference>
<dbReference type="GO" id="GO:0004867">
    <property type="term" value="F:serine-type endopeptidase inhibitor activity"/>
    <property type="evidence" value="ECO:0007669"/>
    <property type="project" value="InterPro"/>
</dbReference>
<dbReference type="CDD" id="cd00109">
    <property type="entry name" value="Kunitz-type"/>
    <property type="match status" value="2"/>
</dbReference>
<dbReference type="PANTHER" id="PTHR45938">
    <property type="entry name" value="ACP24A4-RELATED"/>
    <property type="match status" value="1"/>
</dbReference>
<evidence type="ECO:0000256" key="4">
    <source>
        <dbReference type="ARBA" id="ARBA00023157"/>
    </source>
</evidence>
<dbReference type="Proteomes" id="UP001186944">
    <property type="component" value="Unassembled WGS sequence"/>
</dbReference>
<dbReference type="GO" id="GO:0005615">
    <property type="term" value="C:extracellular space"/>
    <property type="evidence" value="ECO:0007669"/>
    <property type="project" value="TreeGrafter"/>
</dbReference>
<keyword evidence="3" id="KW-0732">Signal</keyword>
<dbReference type="PANTHER" id="PTHR45938:SF11">
    <property type="entry name" value="WAP, KAZAL, IMMUNOGLOBULIN, KUNITZ AND NTR DOMAIN-CONTAINING PROTEIN 2-LIKE"/>
    <property type="match status" value="1"/>
</dbReference>
<dbReference type="Gene3D" id="4.10.410.10">
    <property type="entry name" value="Pancreatic trypsin inhibitor Kunitz domain"/>
    <property type="match status" value="2"/>
</dbReference>
<feature type="domain" description="BPTI/Kunitz inhibitor" evidence="5">
    <location>
        <begin position="1"/>
        <end position="51"/>
    </location>
</feature>
<keyword evidence="2" id="KW-0964">Secreted</keyword>
<dbReference type="PROSITE" id="PS50279">
    <property type="entry name" value="BPTI_KUNITZ_2"/>
    <property type="match status" value="2"/>
</dbReference>
<evidence type="ECO:0000256" key="1">
    <source>
        <dbReference type="ARBA" id="ARBA00004613"/>
    </source>
</evidence>
<evidence type="ECO:0000313" key="7">
    <source>
        <dbReference type="Proteomes" id="UP001186944"/>
    </source>
</evidence>
<proteinExistence type="predicted"/>
<comment type="caution">
    <text evidence="6">The sequence shown here is derived from an EMBL/GenBank/DDBJ whole genome shotgun (WGS) entry which is preliminary data.</text>
</comment>
<protein>
    <recommendedName>
        <fullName evidence="5">BPTI/Kunitz inhibitor domain-containing protein</fullName>
    </recommendedName>
</protein>
<dbReference type="PROSITE" id="PS00280">
    <property type="entry name" value="BPTI_KUNITZ_1"/>
    <property type="match status" value="1"/>
</dbReference>
<evidence type="ECO:0000313" key="6">
    <source>
        <dbReference type="EMBL" id="KAK3096134.1"/>
    </source>
</evidence>
<keyword evidence="7" id="KW-1185">Reference proteome</keyword>
<dbReference type="InterPro" id="IPR036880">
    <property type="entry name" value="Kunitz_BPTI_sf"/>
</dbReference>
<dbReference type="GO" id="GO:0048019">
    <property type="term" value="F:receptor antagonist activity"/>
    <property type="evidence" value="ECO:0007669"/>
    <property type="project" value="TreeGrafter"/>
</dbReference>
<organism evidence="6 7">
    <name type="scientific">Pinctada imbricata</name>
    <name type="common">Atlantic pearl-oyster</name>
    <name type="synonym">Pinctada martensii</name>
    <dbReference type="NCBI Taxonomy" id="66713"/>
    <lineage>
        <taxon>Eukaryota</taxon>
        <taxon>Metazoa</taxon>
        <taxon>Spiralia</taxon>
        <taxon>Lophotrochozoa</taxon>
        <taxon>Mollusca</taxon>
        <taxon>Bivalvia</taxon>
        <taxon>Autobranchia</taxon>
        <taxon>Pteriomorphia</taxon>
        <taxon>Pterioida</taxon>
        <taxon>Pterioidea</taxon>
        <taxon>Pteriidae</taxon>
        <taxon>Pinctada</taxon>
    </lineage>
</organism>
<evidence type="ECO:0000256" key="2">
    <source>
        <dbReference type="ARBA" id="ARBA00022525"/>
    </source>
</evidence>
<gene>
    <name evidence="6" type="ORF">FSP39_023576</name>
</gene>
<keyword evidence="4" id="KW-1015">Disulfide bond</keyword>
<dbReference type="PRINTS" id="PR00759">
    <property type="entry name" value="BASICPTASE"/>
</dbReference>
<dbReference type="Pfam" id="PF00014">
    <property type="entry name" value="Kunitz_BPTI"/>
    <property type="match status" value="2"/>
</dbReference>
<feature type="non-terminal residue" evidence="6">
    <location>
        <position position="1"/>
    </location>
</feature>